<dbReference type="OrthoDB" id="16820at2759"/>
<evidence type="ECO:0000256" key="2">
    <source>
        <dbReference type="ARBA" id="ARBA00022723"/>
    </source>
</evidence>
<dbReference type="InterPro" id="IPR017515">
    <property type="entry name" value="MeMalonyl-CoA_epimerase"/>
</dbReference>
<dbReference type="EMBL" id="UYRR01030974">
    <property type="protein sequence ID" value="VDK41920.1"/>
    <property type="molecule type" value="Genomic_DNA"/>
</dbReference>
<dbReference type="InterPro" id="IPR051785">
    <property type="entry name" value="MMCE/EMCE_epimerase"/>
</dbReference>
<proteinExistence type="inferred from homology"/>
<dbReference type="CDD" id="cd07249">
    <property type="entry name" value="MMCE"/>
    <property type="match status" value="1"/>
</dbReference>
<evidence type="ECO:0000256" key="6">
    <source>
        <dbReference type="ARBA" id="ARBA00053742"/>
    </source>
</evidence>
<keyword evidence="3" id="KW-0413">Isomerase</keyword>
<reference evidence="13" key="1">
    <citation type="submission" date="2016-04" db="UniProtKB">
        <authorList>
            <consortium name="WormBaseParasite"/>
        </authorList>
    </citation>
    <scope>IDENTIFICATION</scope>
</reference>
<evidence type="ECO:0000256" key="8">
    <source>
        <dbReference type="ARBA" id="ARBA00071337"/>
    </source>
</evidence>
<evidence type="ECO:0000256" key="1">
    <source>
        <dbReference type="ARBA" id="ARBA00009308"/>
    </source>
</evidence>
<keyword evidence="2" id="KW-0479">Metal-binding</keyword>
<evidence type="ECO:0000313" key="11">
    <source>
        <dbReference type="EMBL" id="VDK41920.1"/>
    </source>
</evidence>
<gene>
    <name evidence="11" type="ORF">ASIM_LOCUS9861</name>
</gene>
<dbReference type="PROSITE" id="PS51819">
    <property type="entry name" value="VOC"/>
    <property type="match status" value="1"/>
</dbReference>
<evidence type="ECO:0000256" key="5">
    <source>
        <dbReference type="ARBA" id="ARBA00050406"/>
    </source>
</evidence>
<dbReference type="FunFam" id="3.10.180.10:FF:000003">
    <property type="entry name" value="Methylmalonyl-CoA epimerase, mitochondrial"/>
    <property type="match status" value="1"/>
</dbReference>
<evidence type="ECO:0000256" key="9">
    <source>
        <dbReference type="ARBA" id="ARBA00081771"/>
    </source>
</evidence>
<dbReference type="GO" id="GO:0046872">
    <property type="term" value="F:metal ion binding"/>
    <property type="evidence" value="ECO:0007669"/>
    <property type="project" value="UniProtKB-KW"/>
</dbReference>
<dbReference type="EC" id="5.1.99.1" evidence="7"/>
<dbReference type="Pfam" id="PF13669">
    <property type="entry name" value="Glyoxalase_4"/>
    <property type="match status" value="1"/>
</dbReference>
<dbReference type="InterPro" id="IPR037523">
    <property type="entry name" value="VOC_core"/>
</dbReference>
<organism evidence="13">
    <name type="scientific">Anisakis simplex</name>
    <name type="common">Herring worm</name>
    <dbReference type="NCBI Taxonomy" id="6269"/>
    <lineage>
        <taxon>Eukaryota</taxon>
        <taxon>Metazoa</taxon>
        <taxon>Ecdysozoa</taxon>
        <taxon>Nematoda</taxon>
        <taxon>Chromadorea</taxon>
        <taxon>Rhabditida</taxon>
        <taxon>Spirurina</taxon>
        <taxon>Ascaridomorpha</taxon>
        <taxon>Ascaridoidea</taxon>
        <taxon>Anisakidae</taxon>
        <taxon>Anisakis</taxon>
        <taxon>Anisakis simplex complex</taxon>
    </lineage>
</organism>
<dbReference type="PANTHER" id="PTHR43048:SF3">
    <property type="entry name" value="METHYLMALONYL-COA EPIMERASE, MITOCHONDRIAL"/>
    <property type="match status" value="1"/>
</dbReference>
<sequence>MSLITLTEHSAWKKSIESIVFCRYTMNCSKILANCAAVLKRTVLTRQFSSHPLAGLLGRLNHVAIATPDLEKSAKFYENLGGKVSEKVPQPEHGVYTVFVELPNAKLELLHPLGEKSPIQAFLNKNKEGGMHHICIEVNQIEKAGSHLIPFWSRTFQAVAEVKKLGIRTLAKETKIGAHGKPVMFLHPKDCGGVLIELEQE</sequence>
<feature type="domain" description="VOC" evidence="10">
    <location>
        <begin position="59"/>
        <end position="201"/>
    </location>
</feature>
<evidence type="ECO:0000313" key="12">
    <source>
        <dbReference type="Proteomes" id="UP000267096"/>
    </source>
</evidence>
<name>A0A158PMT2_ANISI</name>
<dbReference type="GO" id="GO:0005739">
    <property type="term" value="C:mitochondrion"/>
    <property type="evidence" value="ECO:0007669"/>
    <property type="project" value="TreeGrafter"/>
</dbReference>
<keyword evidence="4" id="KW-0170">Cobalt</keyword>
<evidence type="ECO:0000313" key="13">
    <source>
        <dbReference type="WBParaSite" id="ASIM_0001013001-mRNA-1"/>
    </source>
</evidence>
<dbReference type="PANTHER" id="PTHR43048">
    <property type="entry name" value="METHYLMALONYL-COA EPIMERASE"/>
    <property type="match status" value="1"/>
</dbReference>
<dbReference type="SUPFAM" id="SSF54593">
    <property type="entry name" value="Glyoxalase/Bleomycin resistance protein/Dihydroxybiphenyl dioxygenase"/>
    <property type="match status" value="1"/>
</dbReference>
<dbReference type="GO" id="GO:0046491">
    <property type="term" value="P:L-methylmalonyl-CoA metabolic process"/>
    <property type="evidence" value="ECO:0007669"/>
    <property type="project" value="TreeGrafter"/>
</dbReference>
<dbReference type="Proteomes" id="UP000267096">
    <property type="component" value="Unassembled WGS sequence"/>
</dbReference>
<reference evidence="11 12" key="2">
    <citation type="submission" date="2018-11" db="EMBL/GenBank/DDBJ databases">
        <authorList>
            <consortium name="Pathogen Informatics"/>
        </authorList>
    </citation>
    <scope>NUCLEOTIDE SEQUENCE [LARGE SCALE GENOMIC DNA]</scope>
</reference>
<evidence type="ECO:0000256" key="3">
    <source>
        <dbReference type="ARBA" id="ARBA00023235"/>
    </source>
</evidence>
<dbReference type="AlphaFoldDB" id="A0A158PMT2"/>
<comment type="function">
    <text evidence="6">Methylmalonyl-CoA epimerase involved in propionyl-CoA metabolism.</text>
</comment>
<protein>
    <recommendedName>
        <fullName evidence="8">Methylmalonyl-CoA epimerase, mitochondrial</fullName>
        <ecNumber evidence="7">5.1.99.1</ecNumber>
    </recommendedName>
    <alternativeName>
        <fullName evidence="9">DL-methylmalonyl-CoA racemase</fullName>
    </alternativeName>
</protein>
<comment type="catalytic activity">
    <reaction evidence="5">
        <text>(R)-methylmalonyl-CoA = (S)-methylmalonyl-CoA</text>
        <dbReference type="Rhea" id="RHEA:20553"/>
        <dbReference type="ChEBI" id="CHEBI:57326"/>
        <dbReference type="ChEBI" id="CHEBI:57327"/>
        <dbReference type="EC" id="5.1.99.1"/>
    </reaction>
    <physiologicalReaction direction="right-to-left" evidence="5">
        <dbReference type="Rhea" id="RHEA:20555"/>
    </physiologicalReaction>
</comment>
<dbReference type="GO" id="GO:0004493">
    <property type="term" value="F:methylmalonyl-CoA epimerase activity"/>
    <property type="evidence" value="ECO:0007669"/>
    <property type="project" value="UniProtKB-EC"/>
</dbReference>
<dbReference type="InterPro" id="IPR029068">
    <property type="entry name" value="Glyas_Bleomycin-R_OHBP_Dase"/>
</dbReference>
<evidence type="ECO:0000256" key="4">
    <source>
        <dbReference type="ARBA" id="ARBA00023285"/>
    </source>
</evidence>
<dbReference type="NCBIfam" id="TIGR03081">
    <property type="entry name" value="metmalonyl_epim"/>
    <property type="match status" value="1"/>
</dbReference>
<keyword evidence="12" id="KW-1185">Reference proteome</keyword>
<evidence type="ECO:0000259" key="10">
    <source>
        <dbReference type="PROSITE" id="PS51819"/>
    </source>
</evidence>
<comment type="similarity">
    <text evidence="1">Belongs to the methylmalonyl-CoA epimerase family.</text>
</comment>
<dbReference type="Gene3D" id="3.10.180.10">
    <property type="entry name" value="2,3-Dihydroxybiphenyl 1,2-Dioxygenase, domain 1"/>
    <property type="match status" value="1"/>
</dbReference>
<dbReference type="WBParaSite" id="ASIM_0001013001-mRNA-1">
    <property type="protein sequence ID" value="ASIM_0001013001-mRNA-1"/>
    <property type="gene ID" value="ASIM_0001013001"/>
</dbReference>
<accession>A0A158PMT2</accession>
<evidence type="ECO:0000256" key="7">
    <source>
        <dbReference type="ARBA" id="ARBA00066411"/>
    </source>
</evidence>